<keyword evidence="2" id="KW-0378">Hydrolase</keyword>
<dbReference type="InterPro" id="IPR029058">
    <property type="entry name" value="AB_hydrolase_fold"/>
</dbReference>
<dbReference type="InterPro" id="IPR050309">
    <property type="entry name" value="Type-B_Carboxylest/Lipase"/>
</dbReference>
<dbReference type="SUPFAM" id="SSF53474">
    <property type="entry name" value="alpha/beta-Hydrolases"/>
    <property type="match status" value="1"/>
</dbReference>
<reference evidence="2" key="1">
    <citation type="submission" date="2022-07" db="EMBL/GenBank/DDBJ databases">
        <title>Fungi with potential for degradation of polypropylene.</title>
        <authorList>
            <person name="Gostincar C."/>
        </authorList>
    </citation>
    <scope>NUCLEOTIDE SEQUENCE</scope>
    <source>
        <strain evidence="2">EXF-13308</strain>
    </source>
</reference>
<proteinExistence type="predicted"/>
<gene>
    <name evidence="2" type="ORF">NKR23_g11812</name>
</gene>
<name>A0AA38RB25_9PEZI</name>
<dbReference type="Pfam" id="PF00135">
    <property type="entry name" value="COesterase"/>
    <property type="match status" value="1"/>
</dbReference>
<feature type="domain" description="Carboxylesterase type B" evidence="1">
    <location>
        <begin position="18"/>
        <end position="484"/>
    </location>
</feature>
<dbReference type="Gene3D" id="3.40.50.1820">
    <property type="entry name" value="alpha/beta hydrolase"/>
    <property type="match status" value="1"/>
</dbReference>
<comment type="caution">
    <text evidence="2">The sequence shown here is derived from an EMBL/GenBank/DDBJ whole genome shotgun (WGS) entry which is preliminary data.</text>
</comment>
<sequence>MSTPSDVASVELSIPELGTITGLCFDHATSQYLGVPYGVVPGRFRRPQPAPAPWPNKTWDGTKVSPFPSQPPRDFYPIPNPERPWVPPPSPATSATDCLSLNISVPSPPPVKPENGYPVMIFFHGGAFVYAAGGAPIYDGRMLSTISAGLGIPTIIISVNFRLGVYGFLASKEIREYNAEHGEAGVGNYGLWDQVEALRWVQRHIAGFGGDPGRVTCFGQSAGGVSTNVHLLRGEPLFSSAIIQSGLLPLCGVLSEEQYQVIYDKLLDYLQIPKELSPRGRLQRLIETPEDALTAAMVPVFVTPVITISPCDDGVLVNGPMPKYADYANFAQQVPEWCKRIMIGDVANECVIWNKAFRDLDAPAFVKRIRDFLKDDDKADKLMSLYGIHDGMDRTEAFYKIEKFTTDGLYHAVDWLALKSFPEMYAYRFDVPSPFDNDWGGLAHHSLDNVYIWSLLDKHLPPKHRAVSAQMSAAFLKFASGVEPWERFDVGRRFMVFEEDGGRLKSVEEDAARGYERWEEIEKAGLINDFHDLTDELCMRHEEMCDPSAKPRAMEVKSFGELGIRTRIRQADWS</sequence>
<organism evidence="2 3">
    <name type="scientific">Pleurostoma richardsiae</name>
    <dbReference type="NCBI Taxonomy" id="41990"/>
    <lineage>
        <taxon>Eukaryota</taxon>
        <taxon>Fungi</taxon>
        <taxon>Dikarya</taxon>
        <taxon>Ascomycota</taxon>
        <taxon>Pezizomycotina</taxon>
        <taxon>Sordariomycetes</taxon>
        <taxon>Sordariomycetidae</taxon>
        <taxon>Calosphaeriales</taxon>
        <taxon>Pleurostomataceae</taxon>
        <taxon>Pleurostoma</taxon>
    </lineage>
</organism>
<protein>
    <submittedName>
        <fullName evidence="2">Carboxylic ester hydrolase</fullName>
    </submittedName>
</protein>
<dbReference type="GO" id="GO:0016787">
    <property type="term" value="F:hydrolase activity"/>
    <property type="evidence" value="ECO:0007669"/>
    <property type="project" value="UniProtKB-KW"/>
</dbReference>
<evidence type="ECO:0000313" key="3">
    <source>
        <dbReference type="Proteomes" id="UP001174694"/>
    </source>
</evidence>
<keyword evidence="3" id="KW-1185">Reference proteome</keyword>
<accession>A0AA38RB25</accession>
<dbReference type="EMBL" id="JANBVO010000070">
    <property type="protein sequence ID" value="KAJ9131247.1"/>
    <property type="molecule type" value="Genomic_DNA"/>
</dbReference>
<dbReference type="Proteomes" id="UP001174694">
    <property type="component" value="Unassembled WGS sequence"/>
</dbReference>
<dbReference type="AlphaFoldDB" id="A0AA38RB25"/>
<evidence type="ECO:0000259" key="1">
    <source>
        <dbReference type="Pfam" id="PF00135"/>
    </source>
</evidence>
<dbReference type="InterPro" id="IPR002018">
    <property type="entry name" value="CarbesteraseB"/>
</dbReference>
<evidence type="ECO:0000313" key="2">
    <source>
        <dbReference type="EMBL" id="KAJ9131247.1"/>
    </source>
</evidence>
<dbReference type="PANTHER" id="PTHR11559">
    <property type="entry name" value="CARBOXYLESTERASE"/>
    <property type="match status" value="1"/>
</dbReference>